<dbReference type="PATRIC" id="fig|1217706.3.peg.2304"/>
<name>N9NQ23_9GAMM</name>
<dbReference type="Gene3D" id="3.40.50.1820">
    <property type="entry name" value="alpha/beta hydrolase"/>
    <property type="match status" value="1"/>
</dbReference>
<protein>
    <recommendedName>
        <fullName evidence="1">Serine aminopeptidase S33 domain-containing protein</fullName>
    </recommendedName>
</protein>
<gene>
    <name evidence="2" type="ORF">F892_02366</name>
</gene>
<dbReference type="OrthoDB" id="9785076at2"/>
<dbReference type="EMBL" id="APRW01000009">
    <property type="protein sequence ID" value="ENX23123.1"/>
    <property type="molecule type" value="Genomic_DNA"/>
</dbReference>
<proteinExistence type="predicted"/>
<dbReference type="InterPro" id="IPR022742">
    <property type="entry name" value="Hydrolase_4"/>
</dbReference>
<comment type="caution">
    <text evidence="2">The sequence shown here is derived from an EMBL/GenBank/DDBJ whole genome shotgun (WGS) entry which is preliminary data.</text>
</comment>
<dbReference type="HOGENOM" id="CLU_058232_0_1_6"/>
<sequence length="304" mass="35021">MKNSVTSSESTEAKSEYFQFKATDGYILTGIKYLPCVPKKANLVIASATGVPQEFYQHFARYMAKLGYEVVSFDYRGINKSAPESLKEFKMNYLDWGTKDLSSLLDQISDSALPLFLIGHSFGGQALGLVTNHHRITACYSLGTGIGWPEYMPYFERFKIKLLTKYVMPLMVKRHGYMAWSKLNMGVDLPSDVFKQWQSWSQYPEYFFDDPKLEFLIDQYSKVKTKIFAATSLDDEWATPKSRNEFMKYYSNAEVHLIDIDPKRYGSNSIGHMGYFKKNAQPIWQSIIQTLENILNKEQKCATE</sequence>
<feature type="domain" description="Serine aminopeptidase S33" evidence="1">
    <location>
        <begin position="40"/>
        <end position="173"/>
    </location>
</feature>
<dbReference type="RefSeq" id="WP_005258480.1">
    <property type="nucleotide sequence ID" value="NZ_BMDR01000004.1"/>
</dbReference>
<organism evidence="2 3">
    <name type="scientific">Acinetobacter vivianii</name>
    <dbReference type="NCBI Taxonomy" id="1776742"/>
    <lineage>
        <taxon>Bacteria</taxon>
        <taxon>Pseudomonadati</taxon>
        <taxon>Pseudomonadota</taxon>
        <taxon>Gammaproteobacteria</taxon>
        <taxon>Moraxellales</taxon>
        <taxon>Moraxellaceae</taxon>
        <taxon>Acinetobacter</taxon>
    </lineage>
</organism>
<dbReference type="InterPro" id="IPR017208">
    <property type="entry name" value="UCP037442_abhydr"/>
</dbReference>
<reference evidence="2 3" key="1">
    <citation type="submission" date="2013-02" db="EMBL/GenBank/DDBJ databases">
        <title>The Genome Sequence of Acinetobacter sp. NIPH 2168.</title>
        <authorList>
            <consortium name="The Broad Institute Genome Sequencing Platform"/>
            <consortium name="The Broad Institute Genome Sequencing Center for Infectious Disease"/>
            <person name="Cerqueira G."/>
            <person name="Feldgarden M."/>
            <person name="Courvalin P."/>
            <person name="Perichon B."/>
            <person name="Grillot-Courvalin C."/>
            <person name="Clermont D."/>
            <person name="Rocha E."/>
            <person name="Yoon E.-J."/>
            <person name="Nemec A."/>
            <person name="Walker B."/>
            <person name="Young S.K."/>
            <person name="Zeng Q."/>
            <person name="Gargeya S."/>
            <person name="Fitzgerald M."/>
            <person name="Haas B."/>
            <person name="Abouelleil A."/>
            <person name="Alvarado L."/>
            <person name="Arachchi H.M."/>
            <person name="Berlin A.M."/>
            <person name="Chapman S.B."/>
            <person name="Dewar J."/>
            <person name="Goldberg J."/>
            <person name="Griggs A."/>
            <person name="Gujja S."/>
            <person name="Hansen M."/>
            <person name="Howarth C."/>
            <person name="Imamovic A."/>
            <person name="Larimer J."/>
            <person name="McCowan C."/>
            <person name="Murphy C."/>
            <person name="Neiman D."/>
            <person name="Pearson M."/>
            <person name="Priest M."/>
            <person name="Roberts A."/>
            <person name="Saif S."/>
            <person name="Shea T."/>
            <person name="Sisk P."/>
            <person name="Sykes S."/>
            <person name="Wortman J."/>
            <person name="Nusbaum C."/>
            <person name="Birren B."/>
        </authorList>
    </citation>
    <scope>NUCLEOTIDE SEQUENCE [LARGE SCALE GENOMIC DNA]</scope>
    <source>
        <strain evidence="2 3">NIPH 2168</strain>
    </source>
</reference>
<accession>N9NQ23</accession>
<dbReference type="SUPFAM" id="SSF53474">
    <property type="entry name" value="alpha/beta-Hydrolases"/>
    <property type="match status" value="1"/>
</dbReference>
<evidence type="ECO:0000259" key="1">
    <source>
        <dbReference type="Pfam" id="PF12146"/>
    </source>
</evidence>
<keyword evidence="3" id="KW-1185">Reference proteome</keyword>
<evidence type="ECO:0000313" key="3">
    <source>
        <dbReference type="Proteomes" id="UP000013173"/>
    </source>
</evidence>
<dbReference type="PIRSF" id="PIRSF037442">
    <property type="entry name" value="UCP037442_abhydr"/>
    <property type="match status" value="1"/>
</dbReference>
<dbReference type="AlphaFoldDB" id="N9NQ23"/>
<dbReference type="InterPro" id="IPR029058">
    <property type="entry name" value="AB_hydrolase_fold"/>
</dbReference>
<dbReference type="Pfam" id="PF12146">
    <property type="entry name" value="Hydrolase_4"/>
    <property type="match status" value="1"/>
</dbReference>
<dbReference type="GeneID" id="303683871"/>
<dbReference type="Proteomes" id="UP000013173">
    <property type="component" value="Unassembled WGS sequence"/>
</dbReference>
<evidence type="ECO:0000313" key="2">
    <source>
        <dbReference type="EMBL" id="ENX23123.1"/>
    </source>
</evidence>